<dbReference type="SUPFAM" id="SSF81324">
    <property type="entry name" value="Voltage-gated potassium channels"/>
    <property type="match status" value="1"/>
</dbReference>
<evidence type="ECO:0000256" key="7">
    <source>
        <dbReference type="ARBA" id="ARBA00023303"/>
    </source>
</evidence>
<proteinExistence type="predicted"/>
<keyword evidence="5" id="KW-0406">Ion transport</keyword>
<feature type="transmembrane region" description="Helical" evidence="8">
    <location>
        <begin position="95"/>
        <end position="112"/>
    </location>
</feature>
<keyword evidence="7" id="KW-0407">Ion channel</keyword>
<protein>
    <recommendedName>
        <fullName evidence="9">Potassium channel domain-containing protein</fullName>
    </recommendedName>
</protein>
<dbReference type="EMBL" id="AP026709">
    <property type="protein sequence ID" value="BDQ37581.1"/>
    <property type="molecule type" value="Genomic_DNA"/>
</dbReference>
<evidence type="ECO:0000256" key="8">
    <source>
        <dbReference type="SAM" id="Phobius"/>
    </source>
</evidence>
<evidence type="ECO:0000256" key="4">
    <source>
        <dbReference type="ARBA" id="ARBA00022989"/>
    </source>
</evidence>
<feature type="transmembrane region" description="Helical" evidence="8">
    <location>
        <begin position="53"/>
        <end position="75"/>
    </location>
</feature>
<dbReference type="Pfam" id="PF07885">
    <property type="entry name" value="Ion_trans_2"/>
    <property type="match status" value="1"/>
</dbReference>
<dbReference type="PANTHER" id="PTHR11537:SF105">
    <property type="entry name" value="POTASSIUM VOLTAGE-GATED CHANNEL PROTEIN SHAL"/>
    <property type="match status" value="1"/>
</dbReference>
<dbReference type="PANTHER" id="PTHR11537">
    <property type="entry name" value="VOLTAGE-GATED POTASSIUM CHANNEL"/>
    <property type="match status" value="1"/>
</dbReference>
<evidence type="ECO:0000259" key="9">
    <source>
        <dbReference type="Pfam" id="PF07885"/>
    </source>
</evidence>
<evidence type="ECO:0000256" key="6">
    <source>
        <dbReference type="ARBA" id="ARBA00023136"/>
    </source>
</evidence>
<keyword evidence="11" id="KW-1185">Reference proteome</keyword>
<gene>
    <name evidence="10" type="ORF">SYK_19410</name>
</gene>
<comment type="subcellular location">
    <subcellularLocation>
        <location evidence="1">Membrane</location>
        <topology evidence="1">Multi-pass membrane protein</topology>
    </subcellularLocation>
</comment>
<sequence>MLLLLHAEGVILITIIVVVILGLHLKAFNHHIVRMLKPGNIATWNEVSELMRIYMTMLAGFTLLNATLEGAHLLLGSAPPFGFMVNGGDIFLNSFYYTVVTMTTLGFGDIVPQTWDGKLMLIFQCLVSYIMFALMVGIITRGVVRVRDKDEY</sequence>
<reference evidence="10 11" key="1">
    <citation type="submission" date="2022-08" db="EMBL/GenBank/DDBJ databases">
        <title>Genome Sequence of the sulphate-reducing bacterium, Pseudodesulfovibrio sp. SYK.</title>
        <authorList>
            <person name="Kondo R."/>
            <person name="Kataoka T."/>
        </authorList>
    </citation>
    <scope>NUCLEOTIDE SEQUENCE [LARGE SCALE GENOMIC DNA]</scope>
    <source>
        <strain evidence="10 11">SYK</strain>
    </source>
</reference>
<evidence type="ECO:0000256" key="3">
    <source>
        <dbReference type="ARBA" id="ARBA00022692"/>
    </source>
</evidence>
<name>A0ABM8B1Z4_9BACT</name>
<keyword evidence="6 8" id="KW-0472">Membrane</keyword>
<evidence type="ECO:0000256" key="1">
    <source>
        <dbReference type="ARBA" id="ARBA00004141"/>
    </source>
</evidence>
<accession>A0ABM8B1Z4</accession>
<evidence type="ECO:0000256" key="2">
    <source>
        <dbReference type="ARBA" id="ARBA00022448"/>
    </source>
</evidence>
<dbReference type="Gene3D" id="1.10.287.70">
    <property type="match status" value="1"/>
</dbReference>
<dbReference type="InterPro" id="IPR028325">
    <property type="entry name" value="VG_K_chnl"/>
</dbReference>
<feature type="transmembrane region" description="Helical" evidence="8">
    <location>
        <begin position="6"/>
        <end position="25"/>
    </location>
</feature>
<evidence type="ECO:0000313" key="10">
    <source>
        <dbReference type="EMBL" id="BDQ37581.1"/>
    </source>
</evidence>
<evidence type="ECO:0000256" key="5">
    <source>
        <dbReference type="ARBA" id="ARBA00023065"/>
    </source>
</evidence>
<evidence type="ECO:0000313" key="11">
    <source>
        <dbReference type="Proteomes" id="UP001317742"/>
    </source>
</evidence>
<feature type="transmembrane region" description="Helical" evidence="8">
    <location>
        <begin position="119"/>
        <end position="139"/>
    </location>
</feature>
<keyword evidence="3 8" id="KW-0812">Transmembrane</keyword>
<keyword evidence="4 8" id="KW-1133">Transmembrane helix</keyword>
<keyword evidence="2" id="KW-0813">Transport</keyword>
<feature type="domain" description="Potassium channel" evidence="9">
    <location>
        <begin position="90"/>
        <end position="141"/>
    </location>
</feature>
<organism evidence="10 11">
    <name type="scientific">Pseudodesulfovibrio nedwellii</name>
    <dbReference type="NCBI Taxonomy" id="2973072"/>
    <lineage>
        <taxon>Bacteria</taxon>
        <taxon>Pseudomonadati</taxon>
        <taxon>Thermodesulfobacteriota</taxon>
        <taxon>Desulfovibrionia</taxon>
        <taxon>Desulfovibrionales</taxon>
        <taxon>Desulfovibrionaceae</taxon>
    </lineage>
</organism>
<dbReference type="InterPro" id="IPR013099">
    <property type="entry name" value="K_chnl_dom"/>
</dbReference>
<dbReference type="Proteomes" id="UP001317742">
    <property type="component" value="Chromosome"/>
</dbReference>